<sequence>MNNCILFLSIINYIFFKQLCLKKHQSKQNITSTYFKIKVPINKLLFDQQASALVKYYILELIIFIRKRPFNFPIKGQLILIMKIRWCQSQIKLQTPQKQQIHCQKLLKF</sequence>
<reference evidence="1" key="1">
    <citation type="submission" date="2021-01" db="EMBL/GenBank/DDBJ databases">
        <authorList>
            <consortium name="Genoscope - CEA"/>
            <person name="William W."/>
        </authorList>
    </citation>
    <scope>NUCLEOTIDE SEQUENCE</scope>
</reference>
<dbReference type="EMBL" id="CAJJDN010000170">
    <property type="protein sequence ID" value="CAD8126713.1"/>
    <property type="molecule type" value="Genomic_DNA"/>
</dbReference>
<protein>
    <submittedName>
        <fullName evidence="1">Uncharacterized protein</fullName>
    </submittedName>
</protein>
<dbReference type="Proteomes" id="UP000692954">
    <property type="component" value="Unassembled WGS sequence"/>
</dbReference>
<gene>
    <name evidence="1" type="ORF">PSON_ATCC_30995.1.T1700010</name>
</gene>
<evidence type="ECO:0000313" key="1">
    <source>
        <dbReference type="EMBL" id="CAD8126713.1"/>
    </source>
</evidence>
<keyword evidence="2" id="KW-1185">Reference proteome</keyword>
<proteinExistence type="predicted"/>
<organism evidence="1 2">
    <name type="scientific">Paramecium sonneborni</name>
    <dbReference type="NCBI Taxonomy" id="65129"/>
    <lineage>
        <taxon>Eukaryota</taxon>
        <taxon>Sar</taxon>
        <taxon>Alveolata</taxon>
        <taxon>Ciliophora</taxon>
        <taxon>Intramacronucleata</taxon>
        <taxon>Oligohymenophorea</taxon>
        <taxon>Peniculida</taxon>
        <taxon>Parameciidae</taxon>
        <taxon>Paramecium</taxon>
    </lineage>
</organism>
<name>A0A8S1RHF8_9CILI</name>
<evidence type="ECO:0000313" key="2">
    <source>
        <dbReference type="Proteomes" id="UP000692954"/>
    </source>
</evidence>
<dbReference type="AlphaFoldDB" id="A0A8S1RHF8"/>
<comment type="caution">
    <text evidence="1">The sequence shown here is derived from an EMBL/GenBank/DDBJ whole genome shotgun (WGS) entry which is preliminary data.</text>
</comment>
<accession>A0A8S1RHF8</accession>